<dbReference type="AlphaFoldDB" id="A0A1X2EPN6"/>
<dbReference type="STRING" id="1798.AWC30_04010"/>
<evidence type="ECO:0000313" key="1">
    <source>
        <dbReference type="EMBL" id="ORX08082.1"/>
    </source>
</evidence>
<gene>
    <name evidence="1" type="ORF">AWC30_04010</name>
</gene>
<dbReference type="OrthoDB" id="9959496at2"/>
<proteinExistence type="predicted"/>
<comment type="caution">
    <text evidence="1">The sequence shown here is derived from an EMBL/GenBank/DDBJ whole genome shotgun (WGS) entry which is preliminary data.</text>
</comment>
<reference evidence="1 2" key="1">
    <citation type="submission" date="2016-01" db="EMBL/GenBank/DDBJ databases">
        <title>The new phylogeny of the genus Mycobacterium.</title>
        <authorList>
            <person name="Tarcisio F."/>
            <person name="Conor M."/>
            <person name="Antonella G."/>
            <person name="Elisabetta G."/>
            <person name="Giulia F.S."/>
            <person name="Sara T."/>
            <person name="Anna F."/>
            <person name="Clotilde B."/>
            <person name="Roberto B."/>
            <person name="Veronica D.S."/>
            <person name="Fabio R."/>
            <person name="Monica P."/>
            <person name="Olivier J."/>
            <person name="Enrico T."/>
            <person name="Nicola S."/>
        </authorList>
    </citation>
    <scope>NUCLEOTIDE SEQUENCE [LARGE SCALE GENOMIC DNA]</scope>
    <source>
        <strain evidence="1 2">DSM 44153</strain>
    </source>
</reference>
<dbReference type="EMBL" id="LQPZ01000008">
    <property type="protein sequence ID" value="ORX08082.1"/>
    <property type="molecule type" value="Genomic_DNA"/>
</dbReference>
<evidence type="ECO:0000313" key="2">
    <source>
        <dbReference type="Proteomes" id="UP000193090"/>
    </source>
</evidence>
<accession>A0A1X2EPN6</accession>
<sequence length="85" mass="9622">MARRPAADRDRNAGVYAWLLDREQGKAARLDREIDGAVYRYPRHLLAALQADQPVTIPAWLLPRWAHHPGGDAVTVWPDDRITLA</sequence>
<dbReference type="RefSeq" id="WP_085108456.1">
    <property type="nucleotide sequence ID" value="NZ_JACKSN010000105.1"/>
</dbReference>
<organism evidence="1 2">
    <name type="scientific">Mycolicibacillus trivialis</name>
    <dbReference type="NCBI Taxonomy" id="1798"/>
    <lineage>
        <taxon>Bacteria</taxon>
        <taxon>Bacillati</taxon>
        <taxon>Actinomycetota</taxon>
        <taxon>Actinomycetes</taxon>
        <taxon>Mycobacteriales</taxon>
        <taxon>Mycobacteriaceae</taxon>
        <taxon>Mycolicibacillus</taxon>
    </lineage>
</organism>
<dbReference type="Proteomes" id="UP000193090">
    <property type="component" value="Unassembled WGS sequence"/>
</dbReference>
<name>A0A1X2EPN6_9MYCO</name>
<keyword evidence="2" id="KW-1185">Reference proteome</keyword>
<protein>
    <submittedName>
        <fullName evidence="1">Uncharacterized protein</fullName>
    </submittedName>
</protein>